<organism evidence="1 2">
    <name type="scientific">Sesamum alatum</name>
    <dbReference type="NCBI Taxonomy" id="300844"/>
    <lineage>
        <taxon>Eukaryota</taxon>
        <taxon>Viridiplantae</taxon>
        <taxon>Streptophyta</taxon>
        <taxon>Embryophyta</taxon>
        <taxon>Tracheophyta</taxon>
        <taxon>Spermatophyta</taxon>
        <taxon>Magnoliopsida</taxon>
        <taxon>eudicotyledons</taxon>
        <taxon>Gunneridae</taxon>
        <taxon>Pentapetalae</taxon>
        <taxon>asterids</taxon>
        <taxon>lamiids</taxon>
        <taxon>Lamiales</taxon>
        <taxon>Pedaliaceae</taxon>
        <taxon>Sesamum</taxon>
    </lineage>
</organism>
<accession>A0AAE1XL02</accession>
<proteinExistence type="predicted"/>
<reference evidence="1" key="2">
    <citation type="journal article" date="2024" name="Plant">
        <title>Genomic evolution and insights into agronomic trait innovations of Sesamum species.</title>
        <authorList>
            <person name="Miao H."/>
            <person name="Wang L."/>
            <person name="Qu L."/>
            <person name="Liu H."/>
            <person name="Sun Y."/>
            <person name="Le M."/>
            <person name="Wang Q."/>
            <person name="Wei S."/>
            <person name="Zheng Y."/>
            <person name="Lin W."/>
            <person name="Duan Y."/>
            <person name="Cao H."/>
            <person name="Xiong S."/>
            <person name="Wang X."/>
            <person name="Wei L."/>
            <person name="Li C."/>
            <person name="Ma Q."/>
            <person name="Ju M."/>
            <person name="Zhao R."/>
            <person name="Li G."/>
            <person name="Mu C."/>
            <person name="Tian Q."/>
            <person name="Mei H."/>
            <person name="Zhang T."/>
            <person name="Gao T."/>
            <person name="Zhang H."/>
        </authorList>
    </citation>
    <scope>NUCLEOTIDE SEQUENCE</scope>
    <source>
        <strain evidence="1">3651</strain>
    </source>
</reference>
<dbReference type="Proteomes" id="UP001293254">
    <property type="component" value="Unassembled WGS sequence"/>
</dbReference>
<sequence>MDTTDQKLLTCYEYCFVVSGFHPNSNLTPVKQPAAATFPAPAVVLPAVAARTISCCPNSHQVLGYWKKSLCVGVQLVLSEFKPVFQSLLQAIFRPSKGAVLSLFWVCFSAAVQAFFRPESTGLFFMVLDDQLLHLKRTSRFAQFGFDFQRVFSLSGQLSVCDIALHFYRCLVGLKGVLLLCSPSPHRSLASSCAQLFFKVSAVADGRFSWCWANKNQLVARCEEPRGCTVFSAFSG</sequence>
<gene>
    <name evidence="1" type="ORF">Salat_2799300</name>
</gene>
<name>A0AAE1XL02_9LAMI</name>
<protein>
    <submittedName>
        <fullName evidence="1">Uncharacterized protein</fullName>
    </submittedName>
</protein>
<evidence type="ECO:0000313" key="1">
    <source>
        <dbReference type="EMBL" id="KAK4413865.1"/>
    </source>
</evidence>
<keyword evidence="2" id="KW-1185">Reference proteome</keyword>
<comment type="caution">
    <text evidence="1">The sequence shown here is derived from an EMBL/GenBank/DDBJ whole genome shotgun (WGS) entry which is preliminary data.</text>
</comment>
<reference evidence="1" key="1">
    <citation type="submission" date="2020-06" db="EMBL/GenBank/DDBJ databases">
        <authorList>
            <person name="Li T."/>
            <person name="Hu X."/>
            <person name="Zhang T."/>
            <person name="Song X."/>
            <person name="Zhang H."/>
            <person name="Dai N."/>
            <person name="Sheng W."/>
            <person name="Hou X."/>
            <person name="Wei L."/>
        </authorList>
    </citation>
    <scope>NUCLEOTIDE SEQUENCE</scope>
    <source>
        <strain evidence="1">3651</strain>
        <tissue evidence="1">Leaf</tissue>
    </source>
</reference>
<evidence type="ECO:0000313" key="2">
    <source>
        <dbReference type="Proteomes" id="UP001293254"/>
    </source>
</evidence>
<dbReference type="EMBL" id="JACGWO010000012">
    <property type="protein sequence ID" value="KAK4413865.1"/>
    <property type="molecule type" value="Genomic_DNA"/>
</dbReference>
<dbReference type="AlphaFoldDB" id="A0AAE1XL02"/>